<dbReference type="Pfam" id="PF13432">
    <property type="entry name" value="TPR_16"/>
    <property type="match status" value="1"/>
</dbReference>
<dbReference type="Pfam" id="PF13424">
    <property type="entry name" value="TPR_12"/>
    <property type="match status" value="1"/>
</dbReference>
<dbReference type="Proteomes" id="UP000295525">
    <property type="component" value="Unassembled WGS sequence"/>
</dbReference>
<accession>A0A4R3LUA1</accession>
<dbReference type="Gene3D" id="1.25.40.10">
    <property type="entry name" value="Tetratricopeptide repeat domain"/>
    <property type="match status" value="4"/>
</dbReference>
<keyword evidence="5" id="KW-1185">Reference proteome</keyword>
<name>A0A4R3LUA1_9BURK</name>
<dbReference type="Gene3D" id="3.40.50.150">
    <property type="entry name" value="Vaccinia Virus protein VP39"/>
    <property type="match status" value="1"/>
</dbReference>
<feature type="repeat" description="TPR" evidence="3">
    <location>
        <begin position="176"/>
        <end position="209"/>
    </location>
</feature>
<dbReference type="PANTHER" id="PTHR44943">
    <property type="entry name" value="CELLULOSE SYNTHASE OPERON PROTEIN C"/>
    <property type="match status" value="1"/>
</dbReference>
<dbReference type="InterPro" id="IPR011990">
    <property type="entry name" value="TPR-like_helical_dom_sf"/>
</dbReference>
<dbReference type="InterPro" id="IPR029063">
    <property type="entry name" value="SAM-dependent_MTases_sf"/>
</dbReference>
<proteinExistence type="predicted"/>
<dbReference type="PROSITE" id="PS50005">
    <property type="entry name" value="TPR"/>
    <property type="match status" value="4"/>
</dbReference>
<comment type="caution">
    <text evidence="4">The sequence shown here is derived from an EMBL/GenBank/DDBJ whole genome shotgun (WGS) entry which is preliminary data.</text>
</comment>
<dbReference type="OrthoDB" id="8646250at2"/>
<evidence type="ECO:0000313" key="4">
    <source>
        <dbReference type="EMBL" id="TCT01967.1"/>
    </source>
</evidence>
<dbReference type="SMART" id="SM00671">
    <property type="entry name" value="SEL1"/>
    <property type="match status" value="3"/>
</dbReference>
<dbReference type="RefSeq" id="WP_132585574.1">
    <property type="nucleotide sequence ID" value="NZ_SMAJ01000021.1"/>
</dbReference>
<dbReference type="PANTHER" id="PTHR44943:SF4">
    <property type="entry name" value="TPR REPEAT-CONTAINING PROTEIN MJ0798"/>
    <property type="match status" value="1"/>
</dbReference>
<protein>
    <submittedName>
        <fullName evidence="4">Tetratricopeptide (TPR) repeat protein</fullName>
    </submittedName>
</protein>
<dbReference type="SUPFAM" id="SSF48452">
    <property type="entry name" value="TPR-like"/>
    <property type="match status" value="1"/>
</dbReference>
<feature type="repeat" description="TPR" evidence="3">
    <location>
        <begin position="40"/>
        <end position="73"/>
    </location>
</feature>
<gene>
    <name evidence="4" type="ORF">EDC26_12155</name>
</gene>
<dbReference type="Pfam" id="PF13578">
    <property type="entry name" value="Methyltransf_24"/>
    <property type="match status" value="1"/>
</dbReference>
<evidence type="ECO:0000256" key="3">
    <source>
        <dbReference type="PROSITE-ProRule" id="PRU00339"/>
    </source>
</evidence>
<evidence type="ECO:0000313" key="5">
    <source>
        <dbReference type="Proteomes" id="UP000295525"/>
    </source>
</evidence>
<dbReference type="SUPFAM" id="SSF53335">
    <property type="entry name" value="S-adenosyl-L-methionine-dependent methyltransferases"/>
    <property type="match status" value="1"/>
</dbReference>
<reference evidence="4 5" key="1">
    <citation type="submission" date="2019-03" db="EMBL/GenBank/DDBJ databases">
        <title>Genomic Encyclopedia of Type Strains, Phase IV (KMG-IV): sequencing the most valuable type-strain genomes for metagenomic binning, comparative biology and taxonomic classification.</title>
        <authorList>
            <person name="Goeker M."/>
        </authorList>
    </citation>
    <scope>NUCLEOTIDE SEQUENCE [LARGE SCALE GENOMIC DNA]</scope>
    <source>
        <strain evidence="4 5">DSM 24591</strain>
    </source>
</reference>
<dbReference type="SMART" id="SM00028">
    <property type="entry name" value="TPR"/>
    <property type="match status" value="7"/>
</dbReference>
<evidence type="ECO:0000256" key="2">
    <source>
        <dbReference type="ARBA" id="ARBA00022803"/>
    </source>
</evidence>
<dbReference type="Pfam" id="PF00515">
    <property type="entry name" value="TPR_1"/>
    <property type="match status" value="1"/>
</dbReference>
<feature type="repeat" description="TPR" evidence="3">
    <location>
        <begin position="108"/>
        <end position="141"/>
    </location>
</feature>
<keyword evidence="1" id="KW-0677">Repeat</keyword>
<dbReference type="InterPro" id="IPR051685">
    <property type="entry name" value="Ycf3/AcsC/BcsC/TPR_MFPF"/>
</dbReference>
<dbReference type="InterPro" id="IPR019734">
    <property type="entry name" value="TPR_rpt"/>
</dbReference>
<keyword evidence="2 3" id="KW-0802">TPR repeat</keyword>
<feature type="repeat" description="TPR" evidence="3">
    <location>
        <begin position="142"/>
        <end position="175"/>
    </location>
</feature>
<sequence>MHQKKLQSSIKIGIEHHQAGRVAQAVAIYSSILQAHPHNPQALYLLGLIAQESGDHKKAVALFTKGRNASPSEPVFHLQLGISLNHLGAVDDAISSCRAALALNPAYVEAHCNLGNVLARMGDADAAIASYRRALQLAPDMAQIHYNIGVLFQEQFQPEKAIECFRDAIRHKEDYAAAYNNLGVALSETGDLDEAIVCYRKAQELAPDFADPFYNSHALLLGLDDKTASISCLDQALKIQPGNDTYRFSLGMLHDYLGDAEKAAACFNALPKSDPLAADMDAWDYLKSLDGARPSVMGSALQTFKFAIDRARTDGLVLEFGVFHGKSIRLIASLVDTAVHGFDSFEGIPDDWNQELKGSYSTRGVIPSVPDKVQLHAGWFEDSIPAFIEKERGPIRFMNVDCDLYSSTKTVLELLAGQIVSGTVIVFDEYIGNSSWRDDEFKAFNEAAQKHRWSYEVLCFSFVTKQVAIRISGCAA</sequence>
<dbReference type="InterPro" id="IPR006597">
    <property type="entry name" value="Sel1-like"/>
</dbReference>
<evidence type="ECO:0000256" key="1">
    <source>
        <dbReference type="ARBA" id="ARBA00022737"/>
    </source>
</evidence>
<dbReference type="PROSITE" id="PS50293">
    <property type="entry name" value="TPR_REGION"/>
    <property type="match status" value="2"/>
</dbReference>
<dbReference type="AlphaFoldDB" id="A0A4R3LUA1"/>
<organism evidence="4 5">
    <name type="scientific">Paralcaligenes ureilyticus</name>
    <dbReference type="NCBI Taxonomy" id="627131"/>
    <lineage>
        <taxon>Bacteria</taxon>
        <taxon>Pseudomonadati</taxon>
        <taxon>Pseudomonadota</taxon>
        <taxon>Betaproteobacteria</taxon>
        <taxon>Burkholderiales</taxon>
        <taxon>Alcaligenaceae</taxon>
        <taxon>Paralcaligenes</taxon>
    </lineage>
</organism>
<dbReference type="Pfam" id="PF14559">
    <property type="entry name" value="TPR_19"/>
    <property type="match status" value="1"/>
</dbReference>
<dbReference type="EMBL" id="SMAJ01000021">
    <property type="protein sequence ID" value="TCT01967.1"/>
    <property type="molecule type" value="Genomic_DNA"/>
</dbReference>